<evidence type="ECO:0000259" key="1">
    <source>
        <dbReference type="Pfam" id="PF03551"/>
    </source>
</evidence>
<dbReference type="Gene3D" id="1.10.10.10">
    <property type="entry name" value="Winged helix-like DNA-binding domain superfamily/Winged helix DNA-binding domain"/>
    <property type="match status" value="1"/>
</dbReference>
<dbReference type="AlphaFoldDB" id="A0A449BK44"/>
<dbReference type="PANTHER" id="PTHR33169:SF24">
    <property type="entry name" value="TRANSCRIPTIONAL REGULATOR, PADR FAMILY"/>
    <property type="match status" value="1"/>
</dbReference>
<organism evidence="2 3">
    <name type="scientific">Acholeplasma hippikon</name>
    <dbReference type="NCBI Taxonomy" id="264636"/>
    <lineage>
        <taxon>Bacteria</taxon>
        <taxon>Bacillati</taxon>
        <taxon>Mycoplasmatota</taxon>
        <taxon>Mollicutes</taxon>
        <taxon>Acholeplasmatales</taxon>
        <taxon>Acholeplasmataceae</taxon>
        <taxon>Acholeplasma</taxon>
    </lineage>
</organism>
<dbReference type="SUPFAM" id="SSF46785">
    <property type="entry name" value="Winged helix' DNA-binding domain"/>
    <property type="match status" value="1"/>
</dbReference>
<dbReference type="InterPro" id="IPR005149">
    <property type="entry name" value="Tscrpt_reg_PadR_N"/>
</dbReference>
<dbReference type="InterPro" id="IPR036390">
    <property type="entry name" value="WH_DNA-bd_sf"/>
</dbReference>
<protein>
    <submittedName>
        <fullName evidence="2">Threonine synthase</fullName>
    </submittedName>
</protein>
<accession>A0A449BK44</accession>
<dbReference type="InterPro" id="IPR052509">
    <property type="entry name" value="Metal_resp_DNA-bind_regulator"/>
</dbReference>
<evidence type="ECO:0000313" key="3">
    <source>
        <dbReference type="Proteomes" id="UP000290909"/>
    </source>
</evidence>
<dbReference type="Pfam" id="PF03551">
    <property type="entry name" value="PadR"/>
    <property type="match status" value="1"/>
</dbReference>
<proteinExistence type="predicted"/>
<dbReference type="InterPro" id="IPR036388">
    <property type="entry name" value="WH-like_DNA-bd_sf"/>
</dbReference>
<evidence type="ECO:0000313" key="2">
    <source>
        <dbReference type="EMBL" id="VEU82845.1"/>
    </source>
</evidence>
<dbReference type="STRING" id="1408416.GCA_000702765_00308"/>
<reference evidence="2 3" key="1">
    <citation type="submission" date="2019-01" db="EMBL/GenBank/DDBJ databases">
        <authorList>
            <consortium name="Pathogen Informatics"/>
        </authorList>
    </citation>
    <scope>NUCLEOTIDE SEQUENCE [LARGE SCALE GENOMIC DNA]</scope>
    <source>
        <strain evidence="2 3">NCTC10172</strain>
    </source>
</reference>
<gene>
    <name evidence="2" type="ORF">NCTC10172_00871</name>
</gene>
<sequence length="106" mass="12577">MNTQFKKGVIELCILKVVSRKDMYGFEIIDQLSDLLDVNENTIYPILRRLTEQELFSIYTKETSLGAPRKYYTLTKKGKETLDEYLNEWEGFIENVMKILKEKENE</sequence>
<name>A0A449BK44_9MOLU</name>
<dbReference type="RefSeq" id="WP_035368483.1">
    <property type="nucleotide sequence ID" value="NZ_LR215050.1"/>
</dbReference>
<dbReference type="EMBL" id="LR215050">
    <property type="protein sequence ID" value="VEU82845.1"/>
    <property type="molecule type" value="Genomic_DNA"/>
</dbReference>
<feature type="domain" description="Transcription regulator PadR N-terminal" evidence="1">
    <location>
        <begin position="14"/>
        <end position="83"/>
    </location>
</feature>
<dbReference type="Proteomes" id="UP000290909">
    <property type="component" value="Chromosome"/>
</dbReference>
<dbReference type="KEGG" id="ahk:NCTC10172_00871"/>
<keyword evidence="3" id="KW-1185">Reference proteome</keyword>
<dbReference type="PANTHER" id="PTHR33169">
    <property type="entry name" value="PADR-FAMILY TRANSCRIPTIONAL REGULATOR"/>
    <property type="match status" value="1"/>
</dbReference>